<dbReference type="Pfam" id="PF00172">
    <property type="entry name" value="Zn_clus"/>
    <property type="match status" value="1"/>
</dbReference>
<comment type="caution">
    <text evidence="4">The sequence shown here is derived from an EMBL/GenBank/DDBJ whole genome shotgun (WGS) entry which is preliminary data.</text>
</comment>
<sequence length="487" mass="54156">MDRDEEPDRNQAGPSANPVVCSAPAGKTAGSGGCCCGTCRKNKRRSHKKSRNGCQNCKRRKVKCDEIKPECGNCVRFSMHCDFAPPPATANPAHSPTASSPPATPALIPTPKKRGRPRKVWDALQNLPTPTASDPDSAQTPQTTPAAVAPSSSAAPPVVFVEPSPPSVLNPDDLELLHHYMCHTSITLGEARVWREHVPRLGFQHHYVMHMVLAISAQHLARLRPSQAAHYEALAERHSSSALPAVTGIIPSLNRDNCQALYHTTVLVCLSTFARRPSPGHLLLVAEDGEVPWWALLRGVRFVVKTMGIQSIIAGWSDDGITFEHTWTHCPPLPSPVHKVVRWERRFADLADLVATSPEHDRDMYTTILESLRGCFEMTFGTEAEPVEHVQGKFEVVMRWLYSMDDAFVDRLRDTHVLPLVLLAHFNVLVQTLEHFWFMHGWSEHLMEGVYQKLDSQYSPWLQWPAEQIKRPGPADNGVLSVQSIID</sequence>
<dbReference type="InterPro" id="IPR001138">
    <property type="entry name" value="Zn2Cys6_DnaBD"/>
</dbReference>
<dbReference type="InterPro" id="IPR021858">
    <property type="entry name" value="Fun_TF"/>
</dbReference>
<keyword evidence="5" id="KW-1185">Reference proteome</keyword>
<dbReference type="AlphaFoldDB" id="A0A8H6K9M9"/>
<feature type="compositionally biased region" description="Low complexity" evidence="2">
    <location>
        <begin position="90"/>
        <end position="110"/>
    </location>
</feature>
<dbReference type="GO" id="GO:0008270">
    <property type="term" value="F:zinc ion binding"/>
    <property type="evidence" value="ECO:0007669"/>
    <property type="project" value="InterPro"/>
</dbReference>
<evidence type="ECO:0000259" key="3">
    <source>
        <dbReference type="PROSITE" id="PS50048"/>
    </source>
</evidence>
<dbReference type="Pfam" id="PF11951">
    <property type="entry name" value="Fungal_trans_2"/>
    <property type="match status" value="1"/>
</dbReference>
<dbReference type="SUPFAM" id="SSF57701">
    <property type="entry name" value="Zn2/Cys6 DNA-binding domain"/>
    <property type="match status" value="1"/>
</dbReference>
<protein>
    <submittedName>
        <fullName evidence="4">C6 zinc finger protein</fullName>
    </submittedName>
</protein>
<evidence type="ECO:0000313" key="4">
    <source>
        <dbReference type="EMBL" id="KAF6827085.1"/>
    </source>
</evidence>
<organism evidence="4 5">
    <name type="scientific">Colletotrichum musicola</name>
    <dbReference type="NCBI Taxonomy" id="2175873"/>
    <lineage>
        <taxon>Eukaryota</taxon>
        <taxon>Fungi</taxon>
        <taxon>Dikarya</taxon>
        <taxon>Ascomycota</taxon>
        <taxon>Pezizomycotina</taxon>
        <taxon>Sordariomycetes</taxon>
        <taxon>Hypocreomycetidae</taxon>
        <taxon>Glomerellales</taxon>
        <taxon>Glomerellaceae</taxon>
        <taxon>Colletotrichum</taxon>
        <taxon>Colletotrichum orchidearum species complex</taxon>
    </lineage>
</organism>
<dbReference type="Proteomes" id="UP000639643">
    <property type="component" value="Unassembled WGS sequence"/>
</dbReference>
<name>A0A8H6K9M9_9PEZI</name>
<gene>
    <name evidence="4" type="ORF">CMUS01_09145</name>
</gene>
<evidence type="ECO:0000256" key="1">
    <source>
        <dbReference type="ARBA" id="ARBA00023242"/>
    </source>
</evidence>
<dbReference type="SMART" id="SM00066">
    <property type="entry name" value="GAL4"/>
    <property type="match status" value="1"/>
</dbReference>
<dbReference type="Gene3D" id="4.10.240.10">
    <property type="entry name" value="Zn(2)-C6 fungal-type DNA-binding domain"/>
    <property type="match status" value="1"/>
</dbReference>
<dbReference type="PANTHER" id="PTHR47657:SF13">
    <property type="entry name" value="ZN(2)-C6 FUNGAL-TYPE DOMAIN-CONTAINING PROTEIN-RELATED"/>
    <property type="match status" value="1"/>
</dbReference>
<dbReference type="GO" id="GO:0000981">
    <property type="term" value="F:DNA-binding transcription factor activity, RNA polymerase II-specific"/>
    <property type="evidence" value="ECO:0007669"/>
    <property type="project" value="InterPro"/>
</dbReference>
<dbReference type="PANTHER" id="PTHR47657">
    <property type="entry name" value="STEROL REGULATORY ELEMENT-BINDING PROTEIN ECM22"/>
    <property type="match status" value="1"/>
</dbReference>
<accession>A0A8H6K9M9</accession>
<dbReference type="PROSITE" id="PS50048">
    <property type="entry name" value="ZN2_CY6_FUNGAL_2"/>
    <property type="match status" value="1"/>
</dbReference>
<dbReference type="PROSITE" id="PS00463">
    <property type="entry name" value="ZN2_CY6_FUNGAL_1"/>
    <property type="match status" value="1"/>
</dbReference>
<feature type="domain" description="Zn(2)-C6 fungal-type" evidence="3">
    <location>
        <begin position="53"/>
        <end position="83"/>
    </location>
</feature>
<feature type="region of interest" description="Disordered" evidence="2">
    <location>
        <begin position="88"/>
        <end position="151"/>
    </location>
</feature>
<reference evidence="4" key="1">
    <citation type="journal article" date="2020" name="Phytopathology">
        <title>Genome Sequence Resources of Colletotrichum truncatum, C. plurivorum, C. musicola, and C. sojae: Four Species Pathogenic to Soybean (Glycine max).</title>
        <authorList>
            <person name="Rogerio F."/>
            <person name="Boufleur T.R."/>
            <person name="Ciampi-Guillardi M."/>
            <person name="Sukno S.A."/>
            <person name="Thon M.R."/>
            <person name="Massola Junior N.S."/>
            <person name="Baroncelli R."/>
        </authorList>
    </citation>
    <scope>NUCLEOTIDE SEQUENCE</scope>
    <source>
        <strain evidence="4">LFN0074</strain>
    </source>
</reference>
<evidence type="ECO:0000313" key="5">
    <source>
        <dbReference type="Proteomes" id="UP000639643"/>
    </source>
</evidence>
<dbReference type="InterPro" id="IPR036864">
    <property type="entry name" value="Zn2-C6_fun-type_DNA-bd_sf"/>
</dbReference>
<feature type="compositionally biased region" description="Polar residues" evidence="2">
    <location>
        <begin position="126"/>
        <end position="144"/>
    </location>
</feature>
<dbReference type="InterPro" id="IPR052400">
    <property type="entry name" value="Zn2-C6_fungal_TF"/>
</dbReference>
<proteinExistence type="predicted"/>
<dbReference type="OrthoDB" id="416217at2759"/>
<evidence type="ECO:0000256" key="2">
    <source>
        <dbReference type="SAM" id="MobiDB-lite"/>
    </source>
</evidence>
<keyword evidence="1" id="KW-0539">Nucleus</keyword>
<dbReference type="CDD" id="cd00067">
    <property type="entry name" value="GAL4"/>
    <property type="match status" value="1"/>
</dbReference>
<dbReference type="EMBL" id="WIGM01000379">
    <property type="protein sequence ID" value="KAF6827085.1"/>
    <property type="molecule type" value="Genomic_DNA"/>
</dbReference>
<feature type="region of interest" description="Disordered" evidence="2">
    <location>
        <begin position="1"/>
        <end position="32"/>
    </location>
</feature>